<protein>
    <submittedName>
        <fullName evidence="1">Uncharacterized protein</fullName>
    </submittedName>
</protein>
<dbReference type="EMBL" id="JANJYI010000002">
    <property type="protein sequence ID" value="KAK2658911.1"/>
    <property type="molecule type" value="Genomic_DNA"/>
</dbReference>
<evidence type="ECO:0000313" key="2">
    <source>
        <dbReference type="Proteomes" id="UP001280121"/>
    </source>
</evidence>
<proteinExistence type="predicted"/>
<dbReference type="AlphaFoldDB" id="A0AAD9XGU2"/>
<name>A0AAD9XGU2_9ROSI</name>
<comment type="caution">
    <text evidence="1">The sequence shown here is derived from an EMBL/GenBank/DDBJ whole genome shotgun (WGS) entry which is preliminary data.</text>
</comment>
<organism evidence="1 2">
    <name type="scientific">Dipteronia dyeriana</name>
    <dbReference type="NCBI Taxonomy" id="168575"/>
    <lineage>
        <taxon>Eukaryota</taxon>
        <taxon>Viridiplantae</taxon>
        <taxon>Streptophyta</taxon>
        <taxon>Embryophyta</taxon>
        <taxon>Tracheophyta</taxon>
        <taxon>Spermatophyta</taxon>
        <taxon>Magnoliopsida</taxon>
        <taxon>eudicotyledons</taxon>
        <taxon>Gunneridae</taxon>
        <taxon>Pentapetalae</taxon>
        <taxon>rosids</taxon>
        <taxon>malvids</taxon>
        <taxon>Sapindales</taxon>
        <taxon>Sapindaceae</taxon>
        <taxon>Hippocastanoideae</taxon>
        <taxon>Acereae</taxon>
        <taxon>Dipteronia</taxon>
    </lineage>
</organism>
<dbReference type="Proteomes" id="UP001280121">
    <property type="component" value="Unassembled WGS sequence"/>
</dbReference>
<accession>A0AAD9XGU2</accession>
<gene>
    <name evidence="1" type="ORF">Ddye_005444</name>
</gene>
<evidence type="ECO:0000313" key="1">
    <source>
        <dbReference type="EMBL" id="KAK2658911.1"/>
    </source>
</evidence>
<reference evidence="1" key="1">
    <citation type="journal article" date="2023" name="Plant J.">
        <title>Genome sequences and population genomics provide insights into the demographic history, inbreeding, and mutation load of two 'living fossil' tree species of Dipteronia.</title>
        <authorList>
            <person name="Feng Y."/>
            <person name="Comes H.P."/>
            <person name="Chen J."/>
            <person name="Zhu S."/>
            <person name="Lu R."/>
            <person name="Zhang X."/>
            <person name="Li P."/>
            <person name="Qiu J."/>
            <person name="Olsen K.M."/>
            <person name="Qiu Y."/>
        </authorList>
    </citation>
    <scope>NUCLEOTIDE SEQUENCE</scope>
    <source>
        <strain evidence="1">KIB01</strain>
    </source>
</reference>
<sequence length="428" mass="46378">MFTCVAPYDGIFRRGGAVIIEEETVNKDLLFRGRALVLIPYGLGYLGKIKVVIGRSSFSISVRDDSTLANPYWILRHLGLGKSTVDVQHYLGSDNLNCCDQKKGVGAAVKLASYHSSREKLSGVGEGCQFTEVSGITRGLGFEDEVGIGNLDNFKMASGETNRVHFKGKNVCKGVGVEEIWSSSVEESEEWYFLHSPKFRSETSCGDQLKGGNLVIDLGYGLGQSEGPLSNVLGYSEIQEAQYIGNMSKAQSEGVETLSGHSVTYISETQFRTSDEVDGELVKNSILRSPSLGNWNLEVELAKVIENGVALDVVNCAGSGVEARGAKGGIITLWNEEVFEAGTCISNDRCIIVSGLNKSLSDNNPIMIGEPVDDWGSRPFHFFNGWLDDISLMEGVRKVGEGAMREGIMVQDFIASLGTPSVLLSTIR</sequence>
<keyword evidence="2" id="KW-1185">Reference proteome</keyword>